<reference evidence="1 2" key="1">
    <citation type="submission" date="2024-01" db="EMBL/GenBank/DDBJ databases">
        <title>Genome assemblies of Stephania.</title>
        <authorList>
            <person name="Yang L."/>
        </authorList>
    </citation>
    <scope>NUCLEOTIDE SEQUENCE [LARGE SCALE GENOMIC DNA]</scope>
    <source>
        <strain evidence="1">JXDWG</strain>
        <tissue evidence="1">Leaf</tissue>
    </source>
</reference>
<evidence type="ECO:0000313" key="1">
    <source>
        <dbReference type="EMBL" id="KAK9157469.1"/>
    </source>
</evidence>
<dbReference type="EMBL" id="JBBNAG010000002">
    <property type="protein sequence ID" value="KAK9157469.1"/>
    <property type="molecule type" value="Genomic_DNA"/>
</dbReference>
<gene>
    <name evidence="1" type="ORF">Scep_004043</name>
</gene>
<accession>A0AAP0KUI5</accession>
<organism evidence="1 2">
    <name type="scientific">Stephania cephalantha</name>
    <dbReference type="NCBI Taxonomy" id="152367"/>
    <lineage>
        <taxon>Eukaryota</taxon>
        <taxon>Viridiplantae</taxon>
        <taxon>Streptophyta</taxon>
        <taxon>Embryophyta</taxon>
        <taxon>Tracheophyta</taxon>
        <taxon>Spermatophyta</taxon>
        <taxon>Magnoliopsida</taxon>
        <taxon>Ranunculales</taxon>
        <taxon>Menispermaceae</taxon>
        <taxon>Menispermoideae</taxon>
        <taxon>Cissampelideae</taxon>
        <taxon>Stephania</taxon>
    </lineage>
</organism>
<name>A0AAP0KUI5_9MAGN</name>
<proteinExistence type="predicted"/>
<comment type="caution">
    <text evidence="1">The sequence shown here is derived from an EMBL/GenBank/DDBJ whole genome shotgun (WGS) entry which is preliminary data.</text>
</comment>
<evidence type="ECO:0000313" key="2">
    <source>
        <dbReference type="Proteomes" id="UP001419268"/>
    </source>
</evidence>
<dbReference type="AlphaFoldDB" id="A0AAP0KUI5"/>
<dbReference type="Proteomes" id="UP001419268">
    <property type="component" value="Unassembled WGS sequence"/>
</dbReference>
<protein>
    <submittedName>
        <fullName evidence="1">Uncharacterized protein</fullName>
    </submittedName>
</protein>
<sequence length="254" mass="28338">MVRDGIETEIFELLSVGARAFCRHCRISPLRRLLCLSPSSALYLVVVVCSVSLCRLLCPSPSSPLFTAAIVLGFEIRSPVFDIEAKKEVEDEITNENDDELAKRLNKQMRKAVAAARGRRRALSARNSALVRRRISKVEFLKSRKGAVKLKTDTSDMPPTAKLQRRRQELTQTIPDQPVDDEALYYKVAGECPKGRVYGLGSLGRKKRRYADPGASTSQVLAQRGMSNFMILITPKELLEGVQGMEQVLLLFSV</sequence>
<keyword evidence="2" id="KW-1185">Reference proteome</keyword>